<dbReference type="EMBL" id="BONE01000072">
    <property type="protein sequence ID" value="GIF76881.1"/>
    <property type="molecule type" value="Genomic_DNA"/>
</dbReference>
<gene>
    <name evidence="5" type="ORF">Asi02nite_63990</name>
</gene>
<keyword evidence="6" id="KW-1185">Reference proteome</keyword>
<organism evidence="5 6">
    <name type="scientific">Asanoa siamensis</name>
    <dbReference type="NCBI Taxonomy" id="926357"/>
    <lineage>
        <taxon>Bacteria</taxon>
        <taxon>Bacillati</taxon>
        <taxon>Actinomycetota</taxon>
        <taxon>Actinomycetes</taxon>
        <taxon>Micromonosporales</taxon>
        <taxon>Micromonosporaceae</taxon>
        <taxon>Asanoa</taxon>
    </lineage>
</organism>
<dbReference type="InterPro" id="IPR013328">
    <property type="entry name" value="6PGD_dom2"/>
</dbReference>
<dbReference type="Proteomes" id="UP000604117">
    <property type="component" value="Unassembled WGS sequence"/>
</dbReference>
<keyword evidence="2" id="KW-0560">Oxidoreductase</keyword>
<dbReference type="InterPro" id="IPR036291">
    <property type="entry name" value="NAD(P)-bd_dom_sf"/>
</dbReference>
<evidence type="ECO:0000259" key="3">
    <source>
        <dbReference type="Pfam" id="PF03446"/>
    </source>
</evidence>
<protein>
    <submittedName>
        <fullName evidence="5">Dehydrogenase</fullName>
    </submittedName>
</protein>
<feature type="domain" description="6-phosphogluconate dehydrogenase NADP-binding" evidence="3">
    <location>
        <begin position="5"/>
        <end position="149"/>
    </location>
</feature>
<evidence type="ECO:0000256" key="1">
    <source>
        <dbReference type="ARBA" id="ARBA00009080"/>
    </source>
</evidence>
<evidence type="ECO:0000313" key="6">
    <source>
        <dbReference type="Proteomes" id="UP000604117"/>
    </source>
</evidence>
<reference evidence="5 6" key="1">
    <citation type="submission" date="2021-01" db="EMBL/GenBank/DDBJ databases">
        <title>Whole genome shotgun sequence of Asanoa siamensis NBRC 107932.</title>
        <authorList>
            <person name="Komaki H."/>
            <person name="Tamura T."/>
        </authorList>
    </citation>
    <scope>NUCLEOTIDE SEQUENCE [LARGE SCALE GENOMIC DNA]</scope>
    <source>
        <strain evidence="5 6">NBRC 107932</strain>
    </source>
</reference>
<comment type="caution">
    <text evidence="5">The sequence shown here is derived from an EMBL/GenBank/DDBJ whole genome shotgun (WGS) entry which is preliminary data.</text>
</comment>
<accession>A0ABQ4D044</accession>
<feature type="domain" description="NADPH-dependent reductive aminase-like C-terminal" evidence="4">
    <location>
        <begin position="155"/>
        <end position="283"/>
    </location>
</feature>
<dbReference type="Gene3D" id="3.40.50.720">
    <property type="entry name" value="NAD(P)-binding Rossmann-like Domain"/>
    <property type="match status" value="1"/>
</dbReference>
<dbReference type="InterPro" id="IPR048666">
    <property type="entry name" value="RedAm-like_C"/>
</dbReference>
<sequence length="286" mass="29295">MNSTTVIGLGPMGRAIAATLVRAGHQVTVWNRTAGRAGGLVGVTIAPTPDAAVAAGDLVLLSLTDYGAMYDVLGSTGLSRKVLVNLGSGTPDESRAAAAWARERDAGFLTGGIMVPPPLVGQAGAYAFYSGPSDLFREHEPTLRAIGDTRYLGADPGLAQLLYQAHLDVFLTALAGLLHGTALVTSAGVPAEDFLPDAMRLLTDLPAMVGDGADLAAELAAGEYPGDLSTVRMMGATAVHIAETSVAAGVDAAVPNAVRSLYDRAVAAGLATRDWTALYDIVRNPS</sequence>
<evidence type="ECO:0000259" key="4">
    <source>
        <dbReference type="Pfam" id="PF21761"/>
    </source>
</evidence>
<dbReference type="Gene3D" id="1.10.1040.10">
    <property type="entry name" value="N-(1-d-carboxylethyl)-l-norvaline Dehydrogenase, domain 2"/>
    <property type="match status" value="1"/>
</dbReference>
<dbReference type="RefSeq" id="WP_203717741.1">
    <property type="nucleotide sequence ID" value="NZ_BONE01000072.1"/>
</dbReference>
<dbReference type="Pfam" id="PF21761">
    <property type="entry name" value="RedAm-like_C"/>
    <property type="match status" value="1"/>
</dbReference>
<dbReference type="InterPro" id="IPR015815">
    <property type="entry name" value="HIBADH-related"/>
</dbReference>
<dbReference type="Pfam" id="PF03446">
    <property type="entry name" value="NAD_binding_2"/>
    <property type="match status" value="1"/>
</dbReference>
<dbReference type="PANTHER" id="PTHR43580:SF2">
    <property type="entry name" value="CYTOKINE-LIKE NUCLEAR FACTOR N-PAC"/>
    <property type="match status" value="1"/>
</dbReference>
<dbReference type="SUPFAM" id="SSF51735">
    <property type="entry name" value="NAD(P)-binding Rossmann-fold domains"/>
    <property type="match status" value="1"/>
</dbReference>
<dbReference type="InterPro" id="IPR006115">
    <property type="entry name" value="6PGDH_NADP-bd"/>
</dbReference>
<proteinExistence type="inferred from homology"/>
<dbReference type="PIRSF" id="PIRSF000103">
    <property type="entry name" value="HIBADH"/>
    <property type="match status" value="1"/>
</dbReference>
<dbReference type="PANTHER" id="PTHR43580">
    <property type="entry name" value="OXIDOREDUCTASE GLYR1-RELATED"/>
    <property type="match status" value="1"/>
</dbReference>
<comment type="similarity">
    <text evidence="1">Belongs to the HIBADH-related family.</text>
</comment>
<evidence type="ECO:0000313" key="5">
    <source>
        <dbReference type="EMBL" id="GIF76881.1"/>
    </source>
</evidence>
<name>A0ABQ4D044_9ACTN</name>
<evidence type="ECO:0000256" key="2">
    <source>
        <dbReference type="ARBA" id="ARBA00023002"/>
    </source>
</evidence>
<dbReference type="InterPro" id="IPR051265">
    <property type="entry name" value="HIBADH-related_NP60_sf"/>
</dbReference>